<reference evidence="1 2" key="1">
    <citation type="submission" date="2021-05" db="EMBL/GenBank/DDBJ databases">
        <title>Genome Assembly of Synthetic Allotetraploid Brassica napus Reveals Homoeologous Exchanges between Subgenomes.</title>
        <authorList>
            <person name="Davis J.T."/>
        </authorList>
    </citation>
    <scope>NUCLEOTIDE SEQUENCE [LARGE SCALE GENOMIC DNA]</scope>
    <source>
        <strain evidence="2">cv. Da-Ae</strain>
        <tissue evidence="1">Seedling</tissue>
    </source>
</reference>
<evidence type="ECO:0000313" key="2">
    <source>
        <dbReference type="Proteomes" id="UP000824890"/>
    </source>
</evidence>
<dbReference type="EMBL" id="JAGKQM010000013">
    <property type="protein sequence ID" value="KAH0893025.1"/>
    <property type="molecule type" value="Genomic_DNA"/>
</dbReference>
<name>A0ABQ8AKG1_BRANA</name>
<dbReference type="Proteomes" id="UP000824890">
    <property type="component" value="Unassembled WGS sequence"/>
</dbReference>
<feature type="non-terminal residue" evidence="1">
    <location>
        <position position="166"/>
    </location>
</feature>
<comment type="caution">
    <text evidence="1">The sequence shown here is derived from an EMBL/GenBank/DDBJ whole genome shotgun (WGS) entry which is preliminary data.</text>
</comment>
<evidence type="ECO:0000313" key="1">
    <source>
        <dbReference type="EMBL" id="KAH0893025.1"/>
    </source>
</evidence>
<protein>
    <submittedName>
        <fullName evidence="1">Uncharacterized protein</fullName>
    </submittedName>
</protein>
<organism evidence="1 2">
    <name type="scientific">Brassica napus</name>
    <name type="common">Rape</name>
    <dbReference type="NCBI Taxonomy" id="3708"/>
    <lineage>
        <taxon>Eukaryota</taxon>
        <taxon>Viridiplantae</taxon>
        <taxon>Streptophyta</taxon>
        <taxon>Embryophyta</taxon>
        <taxon>Tracheophyta</taxon>
        <taxon>Spermatophyta</taxon>
        <taxon>Magnoliopsida</taxon>
        <taxon>eudicotyledons</taxon>
        <taxon>Gunneridae</taxon>
        <taxon>Pentapetalae</taxon>
        <taxon>rosids</taxon>
        <taxon>malvids</taxon>
        <taxon>Brassicales</taxon>
        <taxon>Brassicaceae</taxon>
        <taxon>Brassiceae</taxon>
        <taxon>Brassica</taxon>
    </lineage>
</organism>
<keyword evidence="2" id="KW-1185">Reference proteome</keyword>
<gene>
    <name evidence="1" type="ORF">HID58_055454</name>
</gene>
<sequence length="166" mass="18904">MAEFPGNVVRLSVSAIYVEHQKAKTPKRCPFYTLPPRLVRTASSVNGVSSTSSTAAPNQDLLVDAHQRLLDEVFFLRIQVQDMVARQNLLIQQVRVSARWELMREQLEKRVEHWNPEEPILIPVRGDRPEIGGFYSGCNSEVYCRVAIFGGAFFLNDSSLFLFFET</sequence>
<accession>A0ABQ8AKG1</accession>
<proteinExistence type="predicted"/>